<dbReference type="AlphaFoldDB" id="A0A6A6NLI0"/>
<keyword evidence="1" id="KW-0175">Coiled coil</keyword>
<evidence type="ECO:0000256" key="2">
    <source>
        <dbReference type="SAM" id="MobiDB-lite"/>
    </source>
</evidence>
<evidence type="ECO:0000313" key="4">
    <source>
        <dbReference type="Proteomes" id="UP000799766"/>
    </source>
</evidence>
<gene>
    <name evidence="3" type="ORF">BDY21DRAFT_375409</name>
</gene>
<feature type="coiled-coil region" evidence="1">
    <location>
        <begin position="208"/>
        <end position="297"/>
    </location>
</feature>
<feature type="region of interest" description="Disordered" evidence="2">
    <location>
        <begin position="136"/>
        <end position="170"/>
    </location>
</feature>
<sequence>MAARNGLCHLLDLPVAEVDMNSNVFSPPCETAISSSLSSLDRQDGGSAMRELAELEHFASDSSGGVPTRITDGNRARHRLESRGAGVGENMLAVRDETVLGASGHVGNAVTRAPEGVAKKPVVYLAAPDPKPAVVATNQAASSVNDRTKVSRSRPGDNDRNAASSRLDAASTSQDAMAAQIYRRNVHYYNAAMIAKAFKGDYQLMKDYKNLETQKSLVEHNNAQLRQRLWASNKQVEQSKNRIRELEIEQSAWRSEDQVAKLMDRIKSLEDQLGTSREQYEAALRLHRDRIEQAKMATNELTTMADITRRMAWLRSEYTILKKKQWDLARASWNAAGRSAHSNLDGTVVSYKDGLAADFPPPSEDAKVLSRPAAEYIKPTPTVCPPKAVANPTARTTECVSQIPNTQPQMEGTVSTPSQAPSVWSLFKKESAIDAISNAQRTEPRTGTNLGNVAPWVTAVYLNGIVGDARLLNDMAYFRYLLINTFNGVSWDDIVNLPPTGGCVFQRLHSNPSLWSTSDGSKAACVACVKHGRPCVLSTGNRSHSRILLPLPSSIRACENPRTIDYWIIPKSKRNYAKIDSAY</sequence>
<evidence type="ECO:0000256" key="1">
    <source>
        <dbReference type="SAM" id="Coils"/>
    </source>
</evidence>
<evidence type="ECO:0000313" key="3">
    <source>
        <dbReference type="EMBL" id="KAF2452592.1"/>
    </source>
</evidence>
<dbReference type="EMBL" id="MU001706">
    <property type="protein sequence ID" value="KAF2452592.1"/>
    <property type="molecule type" value="Genomic_DNA"/>
</dbReference>
<feature type="compositionally biased region" description="Polar residues" evidence="2">
    <location>
        <begin position="136"/>
        <end position="145"/>
    </location>
</feature>
<reference evidence="3" key="1">
    <citation type="journal article" date="2020" name="Stud. Mycol.">
        <title>101 Dothideomycetes genomes: a test case for predicting lifestyles and emergence of pathogens.</title>
        <authorList>
            <person name="Haridas S."/>
            <person name="Albert R."/>
            <person name="Binder M."/>
            <person name="Bloem J."/>
            <person name="Labutti K."/>
            <person name="Salamov A."/>
            <person name="Andreopoulos B."/>
            <person name="Baker S."/>
            <person name="Barry K."/>
            <person name="Bills G."/>
            <person name="Bluhm B."/>
            <person name="Cannon C."/>
            <person name="Castanera R."/>
            <person name="Culley D."/>
            <person name="Daum C."/>
            <person name="Ezra D."/>
            <person name="Gonzalez J."/>
            <person name="Henrissat B."/>
            <person name="Kuo A."/>
            <person name="Liang C."/>
            <person name="Lipzen A."/>
            <person name="Lutzoni F."/>
            <person name="Magnuson J."/>
            <person name="Mondo S."/>
            <person name="Nolan M."/>
            <person name="Ohm R."/>
            <person name="Pangilinan J."/>
            <person name="Park H.-J."/>
            <person name="Ramirez L."/>
            <person name="Alfaro M."/>
            <person name="Sun H."/>
            <person name="Tritt A."/>
            <person name="Yoshinaga Y."/>
            <person name="Zwiers L.-H."/>
            <person name="Turgeon B."/>
            <person name="Goodwin S."/>
            <person name="Spatafora J."/>
            <person name="Crous P."/>
            <person name="Grigoriev I."/>
        </authorList>
    </citation>
    <scope>NUCLEOTIDE SEQUENCE</scope>
    <source>
        <strain evidence="3">ATCC 16933</strain>
    </source>
</reference>
<feature type="compositionally biased region" description="Basic and acidic residues" evidence="2">
    <location>
        <begin position="146"/>
        <end position="160"/>
    </location>
</feature>
<name>A0A6A6NLI0_9PEZI</name>
<proteinExistence type="predicted"/>
<organism evidence="3 4">
    <name type="scientific">Lineolata rhizophorae</name>
    <dbReference type="NCBI Taxonomy" id="578093"/>
    <lineage>
        <taxon>Eukaryota</taxon>
        <taxon>Fungi</taxon>
        <taxon>Dikarya</taxon>
        <taxon>Ascomycota</taxon>
        <taxon>Pezizomycotina</taxon>
        <taxon>Dothideomycetes</taxon>
        <taxon>Dothideomycetes incertae sedis</taxon>
        <taxon>Lineolatales</taxon>
        <taxon>Lineolataceae</taxon>
        <taxon>Lineolata</taxon>
    </lineage>
</organism>
<keyword evidence="4" id="KW-1185">Reference proteome</keyword>
<accession>A0A6A6NLI0</accession>
<protein>
    <submittedName>
        <fullName evidence="3">Uncharacterized protein</fullName>
    </submittedName>
</protein>
<dbReference type="Proteomes" id="UP000799766">
    <property type="component" value="Unassembled WGS sequence"/>
</dbReference>